<dbReference type="Gene3D" id="3.40.50.2000">
    <property type="entry name" value="Glycogen Phosphorylase B"/>
    <property type="match status" value="2"/>
</dbReference>
<evidence type="ECO:0000313" key="6">
    <source>
        <dbReference type="EMBL" id="ROZ63261.1"/>
    </source>
</evidence>
<dbReference type="InterPro" id="IPR050194">
    <property type="entry name" value="Glycosyltransferase_grp1"/>
</dbReference>
<evidence type="ECO:0000256" key="2">
    <source>
        <dbReference type="ARBA" id="ARBA00022676"/>
    </source>
</evidence>
<dbReference type="RefSeq" id="WP_123825059.1">
    <property type="nucleotide sequence ID" value="NZ_RKMF01000007.1"/>
</dbReference>
<dbReference type="PANTHER" id="PTHR45947">
    <property type="entry name" value="SULFOQUINOVOSYL TRANSFERASE SQD2"/>
    <property type="match status" value="1"/>
</dbReference>
<gene>
    <name evidence="6" type="ORF">EDL96_06895</name>
</gene>
<evidence type="ECO:0000313" key="7">
    <source>
        <dbReference type="Proteomes" id="UP000270616"/>
    </source>
</evidence>
<accession>A0A3N3ZQ30</accession>
<evidence type="ECO:0000256" key="4">
    <source>
        <dbReference type="SAM" id="MobiDB-lite"/>
    </source>
</evidence>
<dbReference type="InterPro" id="IPR028098">
    <property type="entry name" value="Glyco_trans_4-like_N"/>
</dbReference>
<keyword evidence="2" id="KW-0328">Glycosyltransferase</keyword>
<name>A0A3N3ZQ30_9MICC</name>
<comment type="caution">
    <text evidence="6">The sequence shown here is derived from an EMBL/GenBank/DDBJ whole genome shotgun (WGS) entry which is preliminary data.</text>
</comment>
<dbReference type="AlphaFoldDB" id="A0A3N3ZQ30"/>
<proteinExistence type="predicted"/>
<dbReference type="Pfam" id="PF13692">
    <property type="entry name" value="Glyco_trans_1_4"/>
    <property type="match status" value="1"/>
</dbReference>
<keyword evidence="7" id="KW-1185">Reference proteome</keyword>
<organism evidence="6 7">
    <name type="scientific">Kocuria soli</name>
    <dbReference type="NCBI Taxonomy" id="2485125"/>
    <lineage>
        <taxon>Bacteria</taxon>
        <taxon>Bacillati</taxon>
        <taxon>Actinomycetota</taxon>
        <taxon>Actinomycetes</taxon>
        <taxon>Micrococcales</taxon>
        <taxon>Micrococcaceae</taxon>
        <taxon>Kocuria</taxon>
    </lineage>
</organism>
<evidence type="ECO:0000259" key="5">
    <source>
        <dbReference type="Pfam" id="PF13579"/>
    </source>
</evidence>
<sequence>MALPNRVSGAIDRTRSGAQHSTPGGPEAGRGGHRRRVLHVVEAFGGGVAAAVRDYVRALPECEHHLVCRLRPEADTLEPEWIDEFASIHRIDGGHMGATKFVRATLAQLRPDVVHAHSSYAGVWARTALVGIDGVRCVYTPHAWAFDREDKSAAERRTYRSVERALSRRTDVLAGCSRAENQEARKWGSKLKTVYVPNVAPDPQREITGAPIQEWTDPRGPLVVGSGRLTMQKDPEWFAQLIAALRASGESVRALWVGGGDDALQASLEAQDIEVTGWVDPGTVLEHLAQADLYVHTARWEGFPITVLEAARLDRPMAVRGIRAFDDIGMPLVLQEPAEIVQHWGRLKDPQARSTVVAEQHAALWENTRSMQRERLAEAYGIELLPTGALGIDLIVAPAQS</sequence>
<protein>
    <recommendedName>
        <fullName evidence="1">D-inositol 3-phosphate glycosyltransferase</fullName>
    </recommendedName>
</protein>
<evidence type="ECO:0000256" key="3">
    <source>
        <dbReference type="ARBA" id="ARBA00022679"/>
    </source>
</evidence>
<feature type="region of interest" description="Disordered" evidence="4">
    <location>
        <begin position="1"/>
        <end position="33"/>
    </location>
</feature>
<dbReference type="Proteomes" id="UP000270616">
    <property type="component" value="Unassembled WGS sequence"/>
</dbReference>
<dbReference type="Pfam" id="PF13579">
    <property type="entry name" value="Glyco_trans_4_4"/>
    <property type="match status" value="1"/>
</dbReference>
<dbReference type="OrthoDB" id="477186at2"/>
<evidence type="ECO:0000256" key="1">
    <source>
        <dbReference type="ARBA" id="ARBA00021292"/>
    </source>
</evidence>
<dbReference type="SUPFAM" id="SSF53756">
    <property type="entry name" value="UDP-Glycosyltransferase/glycogen phosphorylase"/>
    <property type="match status" value="1"/>
</dbReference>
<dbReference type="GO" id="GO:1901137">
    <property type="term" value="P:carbohydrate derivative biosynthetic process"/>
    <property type="evidence" value="ECO:0007669"/>
    <property type="project" value="UniProtKB-ARBA"/>
</dbReference>
<keyword evidence="3 6" id="KW-0808">Transferase</keyword>
<dbReference type="PANTHER" id="PTHR45947:SF3">
    <property type="entry name" value="SULFOQUINOVOSYL TRANSFERASE SQD2"/>
    <property type="match status" value="1"/>
</dbReference>
<dbReference type="GO" id="GO:0016758">
    <property type="term" value="F:hexosyltransferase activity"/>
    <property type="evidence" value="ECO:0007669"/>
    <property type="project" value="TreeGrafter"/>
</dbReference>
<feature type="domain" description="Glycosyltransferase subfamily 4-like N-terminal" evidence="5">
    <location>
        <begin position="46"/>
        <end position="198"/>
    </location>
</feature>
<dbReference type="EMBL" id="RKMF01000007">
    <property type="protein sequence ID" value="ROZ63261.1"/>
    <property type="molecule type" value="Genomic_DNA"/>
</dbReference>
<reference evidence="6 7" key="1">
    <citation type="submission" date="2018-10" db="EMBL/GenBank/DDBJ databases">
        <title>Kocuria sp. M5W7-7, whole genome shotgun sequence.</title>
        <authorList>
            <person name="Tuo L."/>
        </authorList>
    </citation>
    <scope>NUCLEOTIDE SEQUENCE [LARGE SCALE GENOMIC DNA]</scope>
    <source>
        <strain evidence="6 7">M5W7-7</strain>
    </source>
</reference>